<proteinExistence type="predicted"/>
<feature type="domain" description="EF-hand" evidence="6">
    <location>
        <begin position="148"/>
        <end position="183"/>
    </location>
</feature>
<dbReference type="Pfam" id="PF13499">
    <property type="entry name" value="EF-hand_7"/>
    <property type="match status" value="2"/>
</dbReference>
<dbReference type="EMBL" id="JBBWWQ010000007">
    <property type="protein sequence ID" value="KAK8943285.1"/>
    <property type="molecule type" value="Genomic_DNA"/>
</dbReference>
<feature type="domain" description="EF-hand" evidence="6">
    <location>
        <begin position="41"/>
        <end position="76"/>
    </location>
</feature>
<feature type="region of interest" description="Disordered" evidence="5">
    <location>
        <begin position="1"/>
        <end position="31"/>
    </location>
</feature>
<reference evidence="7 8" key="1">
    <citation type="journal article" date="2022" name="Nat. Plants">
        <title>Genomes of leafy and leafless Platanthera orchids illuminate the evolution of mycoheterotrophy.</title>
        <authorList>
            <person name="Li M.H."/>
            <person name="Liu K.W."/>
            <person name="Li Z."/>
            <person name="Lu H.C."/>
            <person name="Ye Q.L."/>
            <person name="Zhang D."/>
            <person name="Wang J.Y."/>
            <person name="Li Y.F."/>
            <person name="Zhong Z.M."/>
            <person name="Liu X."/>
            <person name="Yu X."/>
            <person name="Liu D.K."/>
            <person name="Tu X.D."/>
            <person name="Liu B."/>
            <person name="Hao Y."/>
            <person name="Liao X.Y."/>
            <person name="Jiang Y.T."/>
            <person name="Sun W.H."/>
            <person name="Chen J."/>
            <person name="Chen Y.Q."/>
            <person name="Ai Y."/>
            <person name="Zhai J.W."/>
            <person name="Wu S.S."/>
            <person name="Zhou Z."/>
            <person name="Hsiao Y.Y."/>
            <person name="Wu W.L."/>
            <person name="Chen Y.Y."/>
            <person name="Lin Y.F."/>
            <person name="Hsu J.L."/>
            <person name="Li C.Y."/>
            <person name="Wang Z.W."/>
            <person name="Zhao X."/>
            <person name="Zhong W.Y."/>
            <person name="Ma X.K."/>
            <person name="Ma L."/>
            <person name="Huang J."/>
            <person name="Chen G.Z."/>
            <person name="Huang M.Z."/>
            <person name="Huang L."/>
            <person name="Peng D.H."/>
            <person name="Luo Y.B."/>
            <person name="Zou S.Q."/>
            <person name="Chen S.P."/>
            <person name="Lan S."/>
            <person name="Tsai W.C."/>
            <person name="Van de Peer Y."/>
            <person name="Liu Z.J."/>
        </authorList>
    </citation>
    <scope>NUCLEOTIDE SEQUENCE [LARGE SCALE GENOMIC DNA]</scope>
    <source>
        <strain evidence="7">Lor287</strain>
    </source>
</reference>
<evidence type="ECO:0000313" key="8">
    <source>
        <dbReference type="Proteomes" id="UP001418222"/>
    </source>
</evidence>
<dbReference type="AlphaFoldDB" id="A0AAP0BMP8"/>
<dbReference type="InterPro" id="IPR011992">
    <property type="entry name" value="EF-hand-dom_pair"/>
</dbReference>
<keyword evidence="4" id="KW-0106">Calcium</keyword>
<evidence type="ECO:0000256" key="5">
    <source>
        <dbReference type="SAM" id="MobiDB-lite"/>
    </source>
</evidence>
<organism evidence="7 8">
    <name type="scientific">Platanthera zijinensis</name>
    <dbReference type="NCBI Taxonomy" id="2320716"/>
    <lineage>
        <taxon>Eukaryota</taxon>
        <taxon>Viridiplantae</taxon>
        <taxon>Streptophyta</taxon>
        <taxon>Embryophyta</taxon>
        <taxon>Tracheophyta</taxon>
        <taxon>Spermatophyta</taxon>
        <taxon>Magnoliopsida</taxon>
        <taxon>Liliopsida</taxon>
        <taxon>Asparagales</taxon>
        <taxon>Orchidaceae</taxon>
        <taxon>Orchidoideae</taxon>
        <taxon>Orchideae</taxon>
        <taxon>Orchidinae</taxon>
        <taxon>Platanthera</taxon>
    </lineage>
</organism>
<dbReference type="SUPFAM" id="SSF47473">
    <property type="entry name" value="EF-hand"/>
    <property type="match status" value="1"/>
</dbReference>
<dbReference type="FunFam" id="1.10.238.10:FF:000001">
    <property type="entry name" value="Calmodulin 1"/>
    <property type="match status" value="1"/>
</dbReference>
<keyword evidence="8" id="KW-1185">Reference proteome</keyword>
<dbReference type="PANTHER" id="PTHR10891">
    <property type="entry name" value="EF-HAND CALCIUM-BINDING DOMAIN CONTAINING PROTEIN"/>
    <property type="match status" value="1"/>
</dbReference>
<gene>
    <name evidence="7" type="primary">CML25</name>
    <name evidence="7" type="ORF">KSP39_PZI009004</name>
</gene>
<evidence type="ECO:0000256" key="4">
    <source>
        <dbReference type="ARBA" id="ARBA00022837"/>
    </source>
</evidence>
<evidence type="ECO:0000313" key="7">
    <source>
        <dbReference type="EMBL" id="KAK8943285.1"/>
    </source>
</evidence>
<comment type="caution">
    <text evidence="7">The sequence shown here is derived from an EMBL/GenBank/DDBJ whole genome shotgun (WGS) entry which is preliminary data.</text>
</comment>
<evidence type="ECO:0000259" key="6">
    <source>
        <dbReference type="PROSITE" id="PS50222"/>
    </source>
</evidence>
<dbReference type="SMART" id="SM00054">
    <property type="entry name" value="EFh"/>
    <property type="match status" value="4"/>
</dbReference>
<feature type="domain" description="EF-hand" evidence="6">
    <location>
        <begin position="112"/>
        <end position="147"/>
    </location>
</feature>
<feature type="compositionally biased region" description="Basic residues" evidence="5">
    <location>
        <begin position="1"/>
        <end position="13"/>
    </location>
</feature>
<accession>A0AAP0BMP8</accession>
<dbReference type="GO" id="GO:0005509">
    <property type="term" value="F:calcium ion binding"/>
    <property type="evidence" value="ECO:0007669"/>
    <property type="project" value="InterPro"/>
</dbReference>
<sequence length="196" mass="21145">MGKLRSLFKRRKSNASTSAGGADPKSPPAVPVLPSFINDAAVHEEMERVFRKFDSNGDGKISSSELGAIFESLGRPLTEAELSRMMGEADADGDGFIGFEEFVDLNMVDPKAALDDLRDAFSVFDLDRDGKISAEELACVLRRLGEDVSLGHCREMIAGVDRDGDGLVSFEEFRAMMSKSSPVPSLGHSGARRSPS</sequence>
<keyword evidence="3" id="KW-0677">Repeat</keyword>
<dbReference type="Gene3D" id="1.10.238.10">
    <property type="entry name" value="EF-hand"/>
    <property type="match status" value="2"/>
</dbReference>
<dbReference type="PROSITE" id="PS50222">
    <property type="entry name" value="EF_HAND_2"/>
    <property type="match status" value="4"/>
</dbReference>
<name>A0AAP0BMP8_9ASPA</name>
<dbReference type="CDD" id="cd00051">
    <property type="entry name" value="EFh"/>
    <property type="match status" value="2"/>
</dbReference>
<evidence type="ECO:0000256" key="2">
    <source>
        <dbReference type="ARBA" id="ARBA00022723"/>
    </source>
</evidence>
<keyword evidence="2" id="KW-0479">Metal-binding</keyword>
<dbReference type="FunFam" id="1.10.238.10:FF:000089">
    <property type="entry name" value="calmodulin-like protein 3"/>
    <property type="match status" value="1"/>
</dbReference>
<dbReference type="Proteomes" id="UP001418222">
    <property type="component" value="Unassembled WGS sequence"/>
</dbReference>
<dbReference type="PROSITE" id="PS00018">
    <property type="entry name" value="EF_HAND_1"/>
    <property type="match status" value="3"/>
</dbReference>
<comment type="function">
    <text evidence="1">Potential calcium sensor.</text>
</comment>
<dbReference type="InterPro" id="IPR018247">
    <property type="entry name" value="EF_Hand_1_Ca_BS"/>
</dbReference>
<dbReference type="InterPro" id="IPR039647">
    <property type="entry name" value="EF_hand_pair_protein_CML-like"/>
</dbReference>
<feature type="domain" description="EF-hand" evidence="6">
    <location>
        <begin position="77"/>
        <end position="111"/>
    </location>
</feature>
<evidence type="ECO:0000256" key="1">
    <source>
        <dbReference type="ARBA" id="ARBA00003291"/>
    </source>
</evidence>
<dbReference type="InterPro" id="IPR002048">
    <property type="entry name" value="EF_hand_dom"/>
</dbReference>
<protein>
    <submittedName>
        <fullName evidence="7">Calcium-binding protein CML25</fullName>
    </submittedName>
</protein>
<evidence type="ECO:0000256" key="3">
    <source>
        <dbReference type="ARBA" id="ARBA00022737"/>
    </source>
</evidence>